<evidence type="ECO:0000313" key="2">
    <source>
        <dbReference type="EMBL" id="EAM50746.1"/>
    </source>
</evidence>
<organism evidence="2 3">
    <name type="scientific">Crocosphaera watsonii WH 8501</name>
    <dbReference type="NCBI Taxonomy" id="165597"/>
    <lineage>
        <taxon>Bacteria</taxon>
        <taxon>Bacillati</taxon>
        <taxon>Cyanobacteriota</taxon>
        <taxon>Cyanophyceae</taxon>
        <taxon>Oscillatoriophycideae</taxon>
        <taxon>Chroococcales</taxon>
        <taxon>Aphanothecaceae</taxon>
        <taxon>Crocosphaera</taxon>
    </lineage>
</organism>
<keyword evidence="1" id="KW-0472">Membrane</keyword>
<keyword evidence="1" id="KW-1133">Transmembrane helix</keyword>
<dbReference type="KEGG" id="cwa:CwatDRAFT_3853"/>
<comment type="caution">
    <text evidence="2">The sequence shown here is derived from an EMBL/GenBank/DDBJ whole genome shotgun (WGS) entry which is preliminary data.</text>
</comment>
<name>Q4C3N4_CROWT</name>
<keyword evidence="3" id="KW-1185">Reference proteome</keyword>
<sequence>MNLSHLTPNKITIRYLGLTSLGLLLAQLLFGFIQIRWRYYQRVENLTTKMQDLSQEIRIISQDSQLKLDDGTLERLMKQSSMRRDLLYSIIVNEQREPVVSYLNQQNPTIATALSQLEQDKLESKLEKLSQQPQVREIRQPIISSGKSLGEVRIAYTLESL</sequence>
<dbReference type="EMBL" id="AADV02000016">
    <property type="protein sequence ID" value="EAM50746.1"/>
    <property type="molecule type" value="Genomic_DNA"/>
</dbReference>
<reference evidence="2" key="1">
    <citation type="submission" date="2004-02" db="EMBL/GenBank/DDBJ databases">
        <authorList>
            <consortium name="DOE Joint Genome Institute"/>
        </authorList>
    </citation>
    <scope>NUCLEOTIDE SEQUENCE [LARGE SCALE GENOMIC DNA]</scope>
    <source>
        <strain evidence="2">WH 8501</strain>
    </source>
</reference>
<evidence type="ECO:0000313" key="3">
    <source>
        <dbReference type="Proteomes" id="UP000003922"/>
    </source>
</evidence>
<reference evidence="2" key="3">
    <citation type="submission" date="2016-12" db="EMBL/GenBank/DDBJ databases">
        <title>Annotation of the draft genome assembly of Crocosphaera watsonii WH 8501.</title>
        <authorList>
            <consortium name="US DOE Joint Genome Institute (JGI-ORNL)"/>
            <person name="Larimer F."/>
            <person name="Land M."/>
        </authorList>
    </citation>
    <scope>NUCLEOTIDE SEQUENCE</scope>
    <source>
        <strain evidence="2">WH 8501</strain>
    </source>
</reference>
<evidence type="ECO:0000256" key="1">
    <source>
        <dbReference type="SAM" id="Phobius"/>
    </source>
</evidence>
<feature type="transmembrane region" description="Helical" evidence="1">
    <location>
        <begin position="12"/>
        <end position="33"/>
    </location>
</feature>
<gene>
    <name evidence="2" type="ORF">CwatDRAFT_3853</name>
</gene>
<proteinExistence type="predicted"/>
<dbReference type="Proteomes" id="UP000003922">
    <property type="component" value="Unassembled WGS sequence"/>
</dbReference>
<reference evidence="2" key="2">
    <citation type="submission" date="2005-06" db="EMBL/GenBank/DDBJ databases">
        <title>Sequencing of the draft genome and assembly of Crocosphaera watsonii WH 8501.</title>
        <authorList>
            <consortium name="US DOE Joint Genome Institute (JGI-PGF)"/>
            <person name="Copeland A."/>
            <person name="Lucas S."/>
            <person name="Lapidus A."/>
            <person name="Barry K."/>
            <person name="Detter C."/>
            <person name="Glavina T."/>
            <person name="Hammon N."/>
            <person name="Israni S."/>
            <person name="Pitluck S."/>
            <person name="Richardson P."/>
        </authorList>
    </citation>
    <scope>NUCLEOTIDE SEQUENCE [LARGE SCALE GENOMIC DNA]</scope>
    <source>
        <strain evidence="2">WH 8501</strain>
    </source>
</reference>
<protein>
    <submittedName>
        <fullName evidence="2">Uncharacterized protein</fullName>
    </submittedName>
</protein>
<keyword evidence="1" id="KW-0812">Transmembrane</keyword>
<dbReference type="AlphaFoldDB" id="Q4C3N4"/>
<accession>Q4C3N4</accession>